<accession>A0AAE0IIZ1</accession>
<gene>
    <name evidence="3" type="ORF">B0H66DRAFT_616729</name>
</gene>
<feature type="compositionally biased region" description="Acidic residues" evidence="2">
    <location>
        <begin position="354"/>
        <end position="372"/>
    </location>
</feature>
<reference evidence="3" key="1">
    <citation type="journal article" date="2023" name="Mol. Phylogenet. Evol.">
        <title>Genome-scale phylogeny and comparative genomics of the fungal order Sordariales.</title>
        <authorList>
            <person name="Hensen N."/>
            <person name="Bonometti L."/>
            <person name="Westerberg I."/>
            <person name="Brannstrom I.O."/>
            <person name="Guillou S."/>
            <person name="Cros-Aarteil S."/>
            <person name="Calhoun S."/>
            <person name="Haridas S."/>
            <person name="Kuo A."/>
            <person name="Mondo S."/>
            <person name="Pangilinan J."/>
            <person name="Riley R."/>
            <person name="LaButti K."/>
            <person name="Andreopoulos B."/>
            <person name="Lipzen A."/>
            <person name="Chen C."/>
            <person name="Yan M."/>
            <person name="Daum C."/>
            <person name="Ng V."/>
            <person name="Clum A."/>
            <person name="Steindorff A."/>
            <person name="Ohm R.A."/>
            <person name="Martin F."/>
            <person name="Silar P."/>
            <person name="Natvig D.O."/>
            <person name="Lalanne C."/>
            <person name="Gautier V."/>
            <person name="Ament-Velasquez S.L."/>
            <person name="Kruys A."/>
            <person name="Hutchinson M.I."/>
            <person name="Powell A.J."/>
            <person name="Barry K."/>
            <person name="Miller A.N."/>
            <person name="Grigoriev I.V."/>
            <person name="Debuchy R."/>
            <person name="Gladieux P."/>
            <person name="Hiltunen Thoren M."/>
            <person name="Johannesson H."/>
        </authorList>
    </citation>
    <scope>NUCLEOTIDE SEQUENCE</scope>
    <source>
        <strain evidence="3">CBS 118394</strain>
    </source>
</reference>
<organism evidence="3 4">
    <name type="scientific">Apodospora peruviana</name>
    <dbReference type="NCBI Taxonomy" id="516989"/>
    <lineage>
        <taxon>Eukaryota</taxon>
        <taxon>Fungi</taxon>
        <taxon>Dikarya</taxon>
        <taxon>Ascomycota</taxon>
        <taxon>Pezizomycotina</taxon>
        <taxon>Sordariomycetes</taxon>
        <taxon>Sordariomycetidae</taxon>
        <taxon>Sordariales</taxon>
        <taxon>Lasiosphaeriaceae</taxon>
        <taxon>Apodospora</taxon>
    </lineage>
</organism>
<dbReference type="Proteomes" id="UP001283341">
    <property type="component" value="Unassembled WGS sequence"/>
</dbReference>
<feature type="region of interest" description="Disordered" evidence="2">
    <location>
        <begin position="499"/>
        <end position="527"/>
    </location>
</feature>
<evidence type="ECO:0008006" key="5">
    <source>
        <dbReference type="Google" id="ProtNLM"/>
    </source>
</evidence>
<proteinExistence type="predicted"/>
<dbReference type="InterPro" id="IPR036770">
    <property type="entry name" value="Ankyrin_rpt-contain_sf"/>
</dbReference>
<comment type="caution">
    <text evidence="3">The sequence shown here is derived from an EMBL/GenBank/DDBJ whole genome shotgun (WGS) entry which is preliminary data.</text>
</comment>
<feature type="repeat" description="ANK" evidence="1">
    <location>
        <begin position="125"/>
        <end position="157"/>
    </location>
</feature>
<feature type="region of interest" description="Disordered" evidence="2">
    <location>
        <begin position="336"/>
        <end position="372"/>
    </location>
</feature>
<evidence type="ECO:0000313" key="3">
    <source>
        <dbReference type="EMBL" id="KAK3325976.1"/>
    </source>
</evidence>
<evidence type="ECO:0000256" key="2">
    <source>
        <dbReference type="SAM" id="MobiDB-lite"/>
    </source>
</evidence>
<dbReference type="PROSITE" id="PS50297">
    <property type="entry name" value="ANK_REP_REGION"/>
    <property type="match status" value="1"/>
</dbReference>
<dbReference type="AlphaFoldDB" id="A0AAE0IIZ1"/>
<evidence type="ECO:0000256" key="1">
    <source>
        <dbReference type="PROSITE-ProRule" id="PRU00023"/>
    </source>
</evidence>
<keyword evidence="1" id="KW-0040">ANK repeat</keyword>
<dbReference type="EMBL" id="JAUEDM010000002">
    <property type="protein sequence ID" value="KAK3325976.1"/>
    <property type="molecule type" value="Genomic_DNA"/>
</dbReference>
<evidence type="ECO:0000313" key="4">
    <source>
        <dbReference type="Proteomes" id="UP001283341"/>
    </source>
</evidence>
<feature type="compositionally biased region" description="Basic and acidic residues" evidence="2">
    <location>
        <begin position="516"/>
        <end position="527"/>
    </location>
</feature>
<dbReference type="Gene3D" id="1.25.40.20">
    <property type="entry name" value="Ankyrin repeat-containing domain"/>
    <property type="match status" value="1"/>
</dbReference>
<dbReference type="SMART" id="SM00248">
    <property type="entry name" value="ANK"/>
    <property type="match status" value="2"/>
</dbReference>
<dbReference type="PROSITE" id="PS50088">
    <property type="entry name" value="ANK_REPEAT"/>
    <property type="match status" value="1"/>
</dbReference>
<keyword evidence="4" id="KW-1185">Reference proteome</keyword>
<name>A0AAE0IIZ1_9PEZI</name>
<protein>
    <recommendedName>
        <fullName evidence="5">Ankyrin repeat protein</fullName>
    </recommendedName>
</protein>
<dbReference type="Pfam" id="PF00023">
    <property type="entry name" value="Ank"/>
    <property type="match status" value="1"/>
</dbReference>
<dbReference type="SUPFAM" id="SSF48403">
    <property type="entry name" value="Ankyrin repeat"/>
    <property type="match status" value="1"/>
</dbReference>
<reference evidence="3" key="2">
    <citation type="submission" date="2023-06" db="EMBL/GenBank/DDBJ databases">
        <authorList>
            <consortium name="Lawrence Berkeley National Laboratory"/>
            <person name="Haridas S."/>
            <person name="Hensen N."/>
            <person name="Bonometti L."/>
            <person name="Westerberg I."/>
            <person name="Brannstrom I.O."/>
            <person name="Guillou S."/>
            <person name="Cros-Aarteil S."/>
            <person name="Calhoun S."/>
            <person name="Kuo A."/>
            <person name="Mondo S."/>
            <person name="Pangilinan J."/>
            <person name="Riley R."/>
            <person name="Labutti K."/>
            <person name="Andreopoulos B."/>
            <person name="Lipzen A."/>
            <person name="Chen C."/>
            <person name="Yanf M."/>
            <person name="Daum C."/>
            <person name="Ng V."/>
            <person name="Clum A."/>
            <person name="Steindorff A."/>
            <person name="Ohm R."/>
            <person name="Martin F."/>
            <person name="Silar P."/>
            <person name="Natvig D."/>
            <person name="Lalanne C."/>
            <person name="Gautier V."/>
            <person name="Ament-Velasquez S.L."/>
            <person name="Kruys A."/>
            <person name="Hutchinson M.I."/>
            <person name="Powell A.J."/>
            <person name="Barry K."/>
            <person name="Miller A.N."/>
            <person name="Grigoriev I.V."/>
            <person name="Debuchy R."/>
            <person name="Gladieux P."/>
            <person name="Thoren M.H."/>
            <person name="Johannesson H."/>
        </authorList>
    </citation>
    <scope>NUCLEOTIDE SEQUENCE</scope>
    <source>
        <strain evidence="3">CBS 118394</strain>
    </source>
</reference>
<sequence>MAHSEDNTHKILDHLFAFGGPDGVLTATGVVSKLDVLVLALVANVENEHSKNKTAKFLLDSFISKDERYRDVFLGRIALLSAKETLLHLASAGRDADILREIPAIIRESEHTSSLSARLNSLNSNGSTPLAMAVRTNRIANVKELLAHDADPYFRHKGTTLGVECAIPGMDYDESKDPLMQYSGKGKKIVARCIVEVLRDSQDSWEESRFTDDPSAFEMRIAFSMLPIEAGANVNQPSPEGTLDFPEKGLSSVGLLEKALSGTHDLEVAMQRQKGRESLIKLILDEAFSIERDVSTGQKTVKCHFENTSSWLKETNKDEEPKAYLDRWERQLPIRPYESNESLSDHESNSDQGDMSDVENSSEYEDMSNDEDILTYSRDETITAVSKYYEFRRTMYLKDSDVIYPPADGWPSITEANPDTLASFEKSDEVLALLAHLPYVGSNGGGDNTNVIPATPSQIGNTSSVVETPMILLDTKRGTTVQWEGFTCPCSIEHEHFGESVSFKPDSDDDMPEEEVAFREGGRTRSP</sequence>
<dbReference type="InterPro" id="IPR002110">
    <property type="entry name" value="Ankyrin_rpt"/>
</dbReference>